<dbReference type="RefSeq" id="WP_171632345.1">
    <property type="nucleotide sequence ID" value="NZ_WHNY01000060.1"/>
</dbReference>
<dbReference type="InterPro" id="IPR036938">
    <property type="entry name" value="PAP2/HPO_sf"/>
</dbReference>
<protein>
    <submittedName>
        <fullName evidence="3">Phosphatase PAP2 family protein</fullName>
    </submittedName>
</protein>
<dbReference type="Gene3D" id="1.20.144.10">
    <property type="entry name" value="Phosphatidic acid phosphatase type 2/haloperoxidase"/>
    <property type="match status" value="2"/>
</dbReference>
<feature type="domain" description="Phosphatidic acid phosphatase type 2/haloperoxidase" evidence="2">
    <location>
        <begin position="95"/>
        <end position="209"/>
    </location>
</feature>
<keyword evidence="1" id="KW-0812">Transmembrane</keyword>
<comment type="caution">
    <text evidence="3">The sequence shown here is derived from an EMBL/GenBank/DDBJ whole genome shotgun (WGS) entry which is preliminary data.</text>
</comment>
<feature type="transmembrane region" description="Helical" evidence="1">
    <location>
        <begin position="60"/>
        <end position="86"/>
    </location>
</feature>
<feature type="transmembrane region" description="Helical" evidence="1">
    <location>
        <begin position="93"/>
        <end position="112"/>
    </location>
</feature>
<feature type="transmembrane region" description="Helical" evidence="1">
    <location>
        <begin position="132"/>
        <end position="155"/>
    </location>
</feature>
<keyword evidence="4" id="KW-1185">Reference proteome</keyword>
<dbReference type="SMART" id="SM00014">
    <property type="entry name" value="acidPPc"/>
    <property type="match status" value="1"/>
</dbReference>
<reference evidence="3 4" key="1">
    <citation type="submission" date="2019-10" db="EMBL/GenBank/DDBJ databases">
        <title>Description of Paenibacillus humi sp. nov.</title>
        <authorList>
            <person name="Carlier A."/>
            <person name="Qi S."/>
        </authorList>
    </citation>
    <scope>NUCLEOTIDE SEQUENCE [LARGE SCALE GENOMIC DNA]</scope>
    <source>
        <strain evidence="3 4">LMG 31461</strain>
    </source>
</reference>
<dbReference type="PANTHER" id="PTHR14969:SF13">
    <property type="entry name" value="AT30094P"/>
    <property type="match status" value="1"/>
</dbReference>
<name>A0ABX1XCE5_9BACL</name>
<organism evidence="3 4">
    <name type="scientific">Paenibacillus plantarum</name>
    <dbReference type="NCBI Taxonomy" id="2654975"/>
    <lineage>
        <taxon>Bacteria</taxon>
        <taxon>Bacillati</taxon>
        <taxon>Bacillota</taxon>
        <taxon>Bacilli</taxon>
        <taxon>Bacillales</taxon>
        <taxon>Paenibacillaceae</taxon>
        <taxon>Paenibacillus</taxon>
    </lineage>
</organism>
<feature type="transmembrane region" description="Helical" evidence="1">
    <location>
        <begin position="194"/>
        <end position="212"/>
    </location>
</feature>
<dbReference type="SUPFAM" id="SSF48317">
    <property type="entry name" value="Acid phosphatase/Vanadium-dependent haloperoxidase"/>
    <property type="match status" value="1"/>
</dbReference>
<dbReference type="EMBL" id="WHNY01000060">
    <property type="protein sequence ID" value="NOU66089.1"/>
    <property type="molecule type" value="Genomic_DNA"/>
</dbReference>
<dbReference type="Proteomes" id="UP000653578">
    <property type="component" value="Unassembled WGS sequence"/>
</dbReference>
<dbReference type="InterPro" id="IPR000326">
    <property type="entry name" value="PAP2/HPO"/>
</dbReference>
<dbReference type="PANTHER" id="PTHR14969">
    <property type="entry name" value="SPHINGOSINE-1-PHOSPHATE PHOSPHOHYDROLASE"/>
    <property type="match status" value="1"/>
</dbReference>
<accession>A0ABX1XCE5</accession>
<dbReference type="Pfam" id="PF01569">
    <property type="entry name" value="PAP2"/>
    <property type="match status" value="1"/>
</dbReference>
<keyword evidence="1" id="KW-1133">Transmembrane helix</keyword>
<evidence type="ECO:0000313" key="4">
    <source>
        <dbReference type="Proteomes" id="UP000653578"/>
    </source>
</evidence>
<feature type="transmembrane region" description="Helical" evidence="1">
    <location>
        <begin position="167"/>
        <end position="188"/>
    </location>
</feature>
<sequence length="235" mass="26572">MKQMKGKVVVRHGMWRTGGAGALLLMFIVLSQSISAKWLQAFDQHVGGYIQEQRGDSWTSIAKFFTFLGSGATEFILFFLVAGLLYFKFKHRWETLVLFVGVLGAWLLNSGLKDLIKRDRPSAERWLVEVDSFSFPSGHAMVSILFYGLLAYLLWVNVRQTWRAAWLIPPVAVLVILCIGLSRIYLGVHYPSDVLAGYSAGGLGLIGCMYAIRTIRRRRVMTSTQKGNYTFFENM</sequence>
<proteinExistence type="predicted"/>
<keyword evidence="1" id="KW-0472">Membrane</keyword>
<evidence type="ECO:0000256" key="1">
    <source>
        <dbReference type="SAM" id="Phobius"/>
    </source>
</evidence>
<gene>
    <name evidence="3" type="ORF">GC096_18800</name>
</gene>
<evidence type="ECO:0000313" key="3">
    <source>
        <dbReference type="EMBL" id="NOU66089.1"/>
    </source>
</evidence>
<evidence type="ECO:0000259" key="2">
    <source>
        <dbReference type="SMART" id="SM00014"/>
    </source>
</evidence>
<dbReference type="CDD" id="cd03392">
    <property type="entry name" value="PAP2_like_2"/>
    <property type="match status" value="1"/>
</dbReference>